<reference evidence="10 11" key="1">
    <citation type="submission" date="2022-10" db="EMBL/GenBank/DDBJ databases">
        <title>Sphingomonas sp.</title>
        <authorList>
            <person name="Jin C."/>
        </authorList>
    </citation>
    <scope>NUCLEOTIDE SEQUENCE [LARGE SCALE GENOMIC DNA]</scope>
    <source>
        <strain evidence="10 11">BN140010</strain>
    </source>
</reference>
<keyword evidence="5" id="KW-0408">Iron</keyword>
<dbReference type="Proteomes" id="UP001526246">
    <property type="component" value="Unassembled WGS sequence"/>
</dbReference>
<evidence type="ECO:0000256" key="4">
    <source>
        <dbReference type="ARBA" id="ARBA00022982"/>
    </source>
</evidence>
<evidence type="ECO:0000256" key="1">
    <source>
        <dbReference type="ARBA" id="ARBA00022448"/>
    </source>
</evidence>
<keyword evidence="3" id="KW-0479">Metal-binding</keyword>
<evidence type="ECO:0000313" key="10">
    <source>
        <dbReference type="EMBL" id="MCW3798319.1"/>
    </source>
</evidence>
<evidence type="ECO:0000256" key="6">
    <source>
        <dbReference type="ARBA" id="ARBA00023014"/>
    </source>
</evidence>
<comment type="similarity">
    <text evidence="8">Belongs to the Bfd family.</text>
</comment>
<dbReference type="PANTHER" id="PTHR37424">
    <property type="entry name" value="BACTERIOFERRITIN-ASSOCIATED FERREDOXIN"/>
    <property type="match status" value="1"/>
</dbReference>
<feature type="domain" description="BFD-like [2Fe-2S]-binding" evidence="9">
    <location>
        <begin position="2"/>
        <end position="50"/>
    </location>
</feature>
<name>A0ABT3JH89_9SPHN</name>
<evidence type="ECO:0000256" key="8">
    <source>
        <dbReference type="ARBA" id="ARBA00046332"/>
    </source>
</evidence>
<dbReference type="RefSeq" id="WP_264883987.1">
    <property type="nucleotide sequence ID" value="NZ_JAPDOB010000002.1"/>
</dbReference>
<keyword evidence="4" id="KW-0249">Electron transport</keyword>
<evidence type="ECO:0000256" key="2">
    <source>
        <dbReference type="ARBA" id="ARBA00022714"/>
    </source>
</evidence>
<proteinExistence type="inferred from homology"/>
<dbReference type="PANTHER" id="PTHR37424:SF1">
    <property type="entry name" value="BACTERIOFERRITIN-ASSOCIATED FERREDOXIN"/>
    <property type="match status" value="1"/>
</dbReference>
<keyword evidence="11" id="KW-1185">Reference proteome</keyword>
<gene>
    <name evidence="10" type="ORF">OMW55_10945</name>
</gene>
<evidence type="ECO:0000256" key="5">
    <source>
        <dbReference type="ARBA" id="ARBA00023004"/>
    </source>
</evidence>
<comment type="caution">
    <text evidence="10">The sequence shown here is derived from an EMBL/GenBank/DDBJ whole genome shotgun (WGS) entry which is preliminary data.</text>
</comment>
<protein>
    <recommendedName>
        <fullName evidence="7">Bacterioferritin-associated ferredoxin</fullName>
    </recommendedName>
</protein>
<dbReference type="InterPro" id="IPR007419">
    <property type="entry name" value="BFD-like_2Fe2S-bd_dom"/>
</dbReference>
<dbReference type="InterPro" id="IPR052371">
    <property type="entry name" value="BFD-associated_ferredoxin"/>
</dbReference>
<sequence length="65" mass="7007">MIVCVCNAIREEQLRAATRQGARSPGSAYARLGCKAKCGTCLPFARQIIEDERARTEQLPAANAA</sequence>
<evidence type="ECO:0000259" key="9">
    <source>
        <dbReference type="Pfam" id="PF04324"/>
    </source>
</evidence>
<evidence type="ECO:0000256" key="3">
    <source>
        <dbReference type="ARBA" id="ARBA00022723"/>
    </source>
</evidence>
<keyword evidence="2" id="KW-0001">2Fe-2S</keyword>
<accession>A0ABT3JH89</accession>
<evidence type="ECO:0000313" key="11">
    <source>
        <dbReference type="Proteomes" id="UP001526246"/>
    </source>
</evidence>
<evidence type="ECO:0000256" key="7">
    <source>
        <dbReference type="ARBA" id="ARBA00039386"/>
    </source>
</evidence>
<dbReference type="EMBL" id="JAPDOB010000002">
    <property type="protein sequence ID" value="MCW3798319.1"/>
    <property type="molecule type" value="Genomic_DNA"/>
</dbReference>
<dbReference type="Pfam" id="PF04324">
    <property type="entry name" value="Fer2_BFD"/>
    <property type="match status" value="1"/>
</dbReference>
<keyword evidence="1" id="KW-0813">Transport</keyword>
<organism evidence="10 11">
    <name type="scientific">Sphingomonas arvum</name>
    <dbReference type="NCBI Taxonomy" id="2992113"/>
    <lineage>
        <taxon>Bacteria</taxon>
        <taxon>Pseudomonadati</taxon>
        <taxon>Pseudomonadota</taxon>
        <taxon>Alphaproteobacteria</taxon>
        <taxon>Sphingomonadales</taxon>
        <taxon>Sphingomonadaceae</taxon>
        <taxon>Sphingomonas</taxon>
    </lineage>
</organism>
<dbReference type="Gene3D" id="1.10.10.1100">
    <property type="entry name" value="BFD-like [2Fe-2S]-binding domain"/>
    <property type="match status" value="1"/>
</dbReference>
<keyword evidence="6" id="KW-0411">Iron-sulfur</keyword>
<dbReference type="InterPro" id="IPR041854">
    <property type="entry name" value="BFD-like_2Fe2S-bd_dom_sf"/>
</dbReference>